<dbReference type="RefSeq" id="WP_086275878.1">
    <property type="nucleotide sequence ID" value="NZ_NGKU01000001.1"/>
</dbReference>
<dbReference type="STRING" id="1834191.A5886_003028"/>
<evidence type="ECO:0000313" key="2">
    <source>
        <dbReference type="Proteomes" id="UP000195043"/>
    </source>
</evidence>
<organism evidence="1 2">
    <name type="scientific">Candidatus Enterococcus testudinis</name>
    <dbReference type="NCBI Taxonomy" id="1834191"/>
    <lineage>
        <taxon>Bacteria</taxon>
        <taxon>Bacillati</taxon>
        <taxon>Bacillota</taxon>
        <taxon>Bacilli</taxon>
        <taxon>Lactobacillales</taxon>
        <taxon>Enterococcaceae</taxon>
        <taxon>Enterococcus</taxon>
    </lineage>
</organism>
<gene>
    <name evidence="1" type="ORF">A5886_003028</name>
</gene>
<dbReference type="InterPro" id="IPR013494">
    <property type="entry name" value="CHP02678"/>
</dbReference>
<accession>A0A242AA46</accession>
<evidence type="ECO:0008006" key="3">
    <source>
        <dbReference type="Google" id="ProtNLM"/>
    </source>
</evidence>
<comment type="caution">
    <text evidence="1">The sequence shown here is derived from an EMBL/GenBank/DDBJ whole genome shotgun (WGS) entry which is preliminary data.</text>
</comment>
<sequence length="372" mass="44164">MNGEQMSQAMQLLFEHFWIIREDAPEQYSFLRRHQGQLQKELRQRFGMNLIIRPQYIQLLKRPHRLAPWMGDIGFQEPADYALFCLAMAYVEDLEAETPFMLDELIRSLGLLAPEELLLDWTNYNQRKSLVRVLRKLISLRLIETIQGDTAYFEHSEANQEVLFATTTQARSFLARAPQSYTQYSDFAAFWADLQESRGLEINQLLYQRLMMEPVLMRSEETEEEFSRLRNYARYMKDFLEENTEFSFELYRDYAAFTTEGRDAAKAVFPSRQVIDDLLIQTATLLRQSTLQEDYQGIVLLHEEQWESLIKTLQEKYQAFWSKEFKEMSCAQLSQVILHRGENWQLLEKAENQVKIYPVFGRMIAEMRTENE</sequence>
<dbReference type="AlphaFoldDB" id="A0A242AA46"/>
<dbReference type="OrthoDB" id="1654131at2"/>
<keyword evidence="2" id="KW-1185">Reference proteome</keyword>
<evidence type="ECO:0000313" key="1">
    <source>
        <dbReference type="EMBL" id="OTN77927.1"/>
    </source>
</evidence>
<proteinExistence type="predicted"/>
<name>A0A242AA46_9ENTE</name>
<dbReference type="Pfam" id="PF09661">
    <property type="entry name" value="DUF2398"/>
    <property type="match status" value="1"/>
</dbReference>
<dbReference type="Proteomes" id="UP000195043">
    <property type="component" value="Unassembled WGS sequence"/>
</dbReference>
<protein>
    <recommendedName>
        <fullName evidence="3">TIGR02678 family protein</fullName>
    </recommendedName>
</protein>
<dbReference type="NCBIfam" id="TIGR02678">
    <property type="entry name" value="TIGR02678 family protein"/>
    <property type="match status" value="1"/>
</dbReference>
<dbReference type="EMBL" id="NGKU01000001">
    <property type="protein sequence ID" value="OTN77927.1"/>
    <property type="molecule type" value="Genomic_DNA"/>
</dbReference>
<reference evidence="1 2" key="1">
    <citation type="submission" date="2017-05" db="EMBL/GenBank/DDBJ databases">
        <title>The Genome Sequence of Enterococcus sp. 8G7_MSG3316.</title>
        <authorList>
            <consortium name="The Broad Institute Genomics Platform"/>
            <consortium name="The Broad Institute Genomic Center for Infectious Diseases"/>
            <person name="Earl A."/>
            <person name="Manson A."/>
            <person name="Schwartman J."/>
            <person name="Gilmore M."/>
            <person name="Abouelleil A."/>
            <person name="Cao P."/>
            <person name="Chapman S."/>
            <person name="Cusick C."/>
            <person name="Shea T."/>
            <person name="Young S."/>
            <person name="Neafsey D."/>
            <person name="Nusbaum C."/>
            <person name="Birren B."/>
        </authorList>
    </citation>
    <scope>NUCLEOTIDE SEQUENCE [LARGE SCALE GENOMIC DNA]</scope>
    <source>
        <strain evidence="1 2">8G7_MSG3316</strain>
    </source>
</reference>